<feature type="non-terminal residue" evidence="1">
    <location>
        <position position="238"/>
    </location>
</feature>
<protein>
    <submittedName>
        <fullName evidence="1">Uncharacterized protein</fullName>
    </submittedName>
</protein>
<gene>
    <name evidence="1" type="ORF">S12H4_52493</name>
</gene>
<proteinExistence type="predicted"/>
<organism evidence="1">
    <name type="scientific">marine sediment metagenome</name>
    <dbReference type="NCBI Taxonomy" id="412755"/>
    <lineage>
        <taxon>unclassified sequences</taxon>
        <taxon>metagenomes</taxon>
        <taxon>ecological metagenomes</taxon>
    </lineage>
</organism>
<comment type="caution">
    <text evidence="1">The sequence shown here is derived from an EMBL/GenBank/DDBJ whole genome shotgun (WGS) entry which is preliminary data.</text>
</comment>
<accession>X1VK93</accession>
<sequence>TMTFQGHLSHVAERIRQIASAWDSGAEVSVTIGGGDEVWISNTSGVVYQMHRQTFPALDMETGDDIHVVNDDTEAYVTVTNLADITTDASGDSLVNSSFSVVIWGVANKSGEASHIMANMPLGTYSKNFPEYSVIDASANSVYTIPKSFQGVGFLMARLTFVNSGGTWSLYDNQDLRGTYPNTTAGGSSGGSGATTFAALTDTPSSYVGEGGKFVQVASGETALEFGGTATDFVAVTG</sequence>
<name>X1VK93_9ZZZZ</name>
<reference evidence="1" key="1">
    <citation type="journal article" date="2014" name="Front. Microbiol.">
        <title>High frequency of phylogenetically diverse reductive dehalogenase-homologous genes in deep subseafloor sedimentary metagenomes.</title>
        <authorList>
            <person name="Kawai M."/>
            <person name="Futagami T."/>
            <person name="Toyoda A."/>
            <person name="Takaki Y."/>
            <person name="Nishi S."/>
            <person name="Hori S."/>
            <person name="Arai W."/>
            <person name="Tsubouchi T."/>
            <person name="Morono Y."/>
            <person name="Uchiyama I."/>
            <person name="Ito T."/>
            <person name="Fujiyama A."/>
            <person name="Inagaki F."/>
            <person name="Takami H."/>
        </authorList>
    </citation>
    <scope>NUCLEOTIDE SEQUENCE</scope>
    <source>
        <strain evidence="1">Expedition CK06-06</strain>
    </source>
</reference>
<feature type="non-terminal residue" evidence="1">
    <location>
        <position position="1"/>
    </location>
</feature>
<dbReference type="EMBL" id="BARW01033316">
    <property type="protein sequence ID" value="GAJ08425.1"/>
    <property type="molecule type" value="Genomic_DNA"/>
</dbReference>
<dbReference type="AlphaFoldDB" id="X1VK93"/>
<evidence type="ECO:0000313" key="1">
    <source>
        <dbReference type="EMBL" id="GAJ08425.1"/>
    </source>
</evidence>